<feature type="signal peptide" evidence="3">
    <location>
        <begin position="1"/>
        <end position="20"/>
    </location>
</feature>
<feature type="transmembrane region" description="Helical" evidence="2">
    <location>
        <begin position="102"/>
        <end position="124"/>
    </location>
</feature>
<dbReference type="PANTHER" id="PTHR34558">
    <property type="entry name" value="EXPRESSED PROTEIN"/>
    <property type="match status" value="1"/>
</dbReference>
<proteinExistence type="predicted"/>
<evidence type="ECO:0000313" key="4">
    <source>
        <dbReference type="EMBL" id="KAJ9185278.1"/>
    </source>
</evidence>
<keyword evidence="3" id="KW-0732">Signal</keyword>
<gene>
    <name evidence="4" type="ORF">P3X46_004931</name>
</gene>
<evidence type="ECO:0000256" key="2">
    <source>
        <dbReference type="SAM" id="Phobius"/>
    </source>
</evidence>
<evidence type="ECO:0000313" key="5">
    <source>
        <dbReference type="Proteomes" id="UP001174677"/>
    </source>
</evidence>
<feature type="chain" id="PRO_5046183520" evidence="3">
    <location>
        <begin position="21"/>
        <end position="137"/>
    </location>
</feature>
<dbReference type="Proteomes" id="UP001174677">
    <property type="component" value="Chromosome 3"/>
</dbReference>
<sequence length="137" mass="14491">MAQIFLVSFILLADAFVVLAMANNGFQSLVSSDPPAPSPSYSYWNSQESPLPRKLGNHQSVAPSPSPSIAPQSGKNEEGVSVKGQEIHLLHERHHHSFDTSVAGGGVILGGLATTFLVAVLCYIRATGRHNSDLTAA</sequence>
<feature type="compositionally biased region" description="Low complexity" evidence="1">
    <location>
        <begin position="59"/>
        <end position="73"/>
    </location>
</feature>
<organism evidence="4 5">
    <name type="scientific">Hevea brasiliensis</name>
    <name type="common">Para rubber tree</name>
    <name type="synonym">Siphonia brasiliensis</name>
    <dbReference type="NCBI Taxonomy" id="3981"/>
    <lineage>
        <taxon>Eukaryota</taxon>
        <taxon>Viridiplantae</taxon>
        <taxon>Streptophyta</taxon>
        <taxon>Embryophyta</taxon>
        <taxon>Tracheophyta</taxon>
        <taxon>Spermatophyta</taxon>
        <taxon>Magnoliopsida</taxon>
        <taxon>eudicotyledons</taxon>
        <taxon>Gunneridae</taxon>
        <taxon>Pentapetalae</taxon>
        <taxon>rosids</taxon>
        <taxon>fabids</taxon>
        <taxon>Malpighiales</taxon>
        <taxon>Euphorbiaceae</taxon>
        <taxon>Crotonoideae</taxon>
        <taxon>Micrandreae</taxon>
        <taxon>Hevea</taxon>
    </lineage>
</organism>
<dbReference type="PANTHER" id="PTHR34558:SF9">
    <property type="entry name" value="F3L24.15 PROTEIN"/>
    <property type="match status" value="1"/>
</dbReference>
<name>A0ABQ9N0I4_HEVBR</name>
<feature type="region of interest" description="Disordered" evidence="1">
    <location>
        <begin position="32"/>
        <end position="86"/>
    </location>
</feature>
<dbReference type="EMBL" id="JARPOI010000003">
    <property type="protein sequence ID" value="KAJ9185278.1"/>
    <property type="molecule type" value="Genomic_DNA"/>
</dbReference>
<keyword evidence="5" id="KW-1185">Reference proteome</keyword>
<protein>
    <submittedName>
        <fullName evidence="4">Uncharacterized protein</fullName>
    </submittedName>
</protein>
<comment type="caution">
    <text evidence="4">The sequence shown here is derived from an EMBL/GenBank/DDBJ whole genome shotgun (WGS) entry which is preliminary data.</text>
</comment>
<keyword evidence="2" id="KW-0472">Membrane</keyword>
<accession>A0ABQ9N0I4</accession>
<evidence type="ECO:0000256" key="3">
    <source>
        <dbReference type="SAM" id="SignalP"/>
    </source>
</evidence>
<evidence type="ECO:0000256" key="1">
    <source>
        <dbReference type="SAM" id="MobiDB-lite"/>
    </source>
</evidence>
<keyword evidence="2" id="KW-0812">Transmembrane</keyword>
<keyword evidence="2" id="KW-1133">Transmembrane helix</keyword>
<feature type="compositionally biased region" description="Basic and acidic residues" evidence="1">
    <location>
        <begin position="75"/>
        <end position="86"/>
    </location>
</feature>
<reference evidence="4" key="1">
    <citation type="journal article" date="2023" name="Plant Biotechnol. J.">
        <title>Chromosome-level wild Hevea brasiliensis genome provides new tools for genomic-assisted breeding and valuable loci to elevate rubber yield.</title>
        <authorList>
            <person name="Cheng H."/>
            <person name="Song X."/>
            <person name="Hu Y."/>
            <person name="Wu T."/>
            <person name="Yang Q."/>
            <person name="An Z."/>
            <person name="Feng S."/>
            <person name="Deng Z."/>
            <person name="Wu W."/>
            <person name="Zeng X."/>
            <person name="Tu M."/>
            <person name="Wang X."/>
            <person name="Huang H."/>
        </authorList>
    </citation>
    <scope>NUCLEOTIDE SEQUENCE</scope>
    <source>
        <strain evidence="4">MT/VB/25A 57/8</strain>
    </source>
</reference>